<gene>
    <name evidence="1" type="ORF">T10_10300</name>
    <name evidence="2" type="ORF">T10_11417</name>
</gene>
<dbReference type="Proteomes" id="UP000054843">
    <property type="component" value="Unassembled WGS sequence"/>
</dbReference>
<reference evidence="2 3" key="1">
    <citation type="submission" date="2015-01" db="EMBL/GenBank/DDBJ databases">
        <title>Evolution of Trichinella species and genotypes.</title>
        <authorList>
            <person name="Korhonen P.K."/>
            <person name="Edoardo P."/>
            <person name="Giuseppe L.R."/>
            <person name="Gasser R.B."/>
        </authorList>
    </citation>
    <scope>NUCLEOTIDE SEQUENCE [LARGE SCALE GENOMIC DNA]</scope>
    <source>
        <strain evidence="2">ISS1980</strain>
    </source>
</reference>
<comment type="caution">
    <text evidence="2">The sequence shown here is derived from an EMBL/GenBank/DDBJ whole genome shotgun (WGS) entry which is preliminary data.</text>
</comment>
<proteinExistence type="predicted"/>
<protein>
    <submittedName>
        <fullName evidence="2">Uncharacterized protein</fullName>
    </submittedName>
</protein>
<evidence type="ECO:0000313" key="2">
    <source>
        <dbReference type="EMBL" id="KRZ80112.1"/>
    </source>
</evidence>
<evidence type="ECO:0000313" key="3">
    <source>
        <dbReference type="Proteomes" id="UP000054843"/>
    </source>
</evidence>
<organism evidence="2 3">
    <name type="scientific">Trichinella papuae</name>
    <dbReference type="NCBI Taxonomy" id="268474"/>
    <lineage>
        <taxon>Eukaryota</taxon>
        <taxon>Metazoa</taxon>
        <taxon>Ecdysozoa</taxon>
        <taxon>Nematoda</taxon>
        <taxon>Enoplea</taxon>
        <taxon>Dorylaimia</taxon>
        <taxon>Trichinellida</taxon>
        <taxon>Trichinellidae</taxon>
        <taxon>Trichinella</taxon>
    </lineage>
</organism>
<sequence length="74" mass="8510">MLKTAITEKRNFTEMTTIPTMYNQQQVSGASSIPSVVLNVQTLLRFTSVQDIEECMEVVWTEFNVTEVIHEKDQ</sequence>
<name>A0A0V1N8E8_9BILA</name>
<dbReference type="EMBL" id="JYDO01000004">
    <property type="protein sequence ID" value="KRZ80112.1"/>
    <property type="molecule type" value="Genomic_DNA"/>
</dbReference>
<dbReference type="EMBL" id="JYDO01000020">
    <property type="protein sequence ID" value="KRZ77398.1"/>
    <property type="molecule type" value="Genomic_DNA"/>
</dbReference>
<accession>A0A0V1N8E8</accession>
<evidence type="ECO:0000313" key="1">
    <source>
        <dbReference type="EMBL" id="KRZ77398.1"/>
    </source>
</evidence>
<dbReference type="AlphaFoldDB" id="A0A0V1N8E8"/>
<keyword evidence="3" id="KW-1185">Reference proteome</keyword>